<keyword evidence="1" id="KW-0812">Transmembrane</keyword>
<reference evidence="2 3" key="1">
    <citation type="submission" date="2018-01" db="EMBL/GenBank/DDBJ databases">
        <authorList>
            <person name="Gaut B.S."/>
            <person name="Morton B.R."/>
            <person name="Clegg M.T."/>
            <person name="Duvall M.R."/>
        </authorList>
    </citation>
    <scope>NUCLEOTIDE SEQUENCE [LARGE SCALE GENOMIC DNA]</scope>
    <source>
        <strain evidence="2">GP69</strain>
    </source>
</reference>
<gene>
    <name evidence="2" type="ORF">AMURIS_04451</name>
</gene>
<evidence type="ECO:0000313" key="2">
    <source>
        <dbReference type="EMBL" id="SOY31705.1"/>
    </source>
</evidence>
<keyword evidence="1" id="KW-0472">Membrane</keyword>
<name>A0A2K4ZMN7_9FIRM</name>
<organism evidence="2 3">
    <name type="scientific">Acetatifactor muris</name>
    <dbReference type="NCBI Taxonomy" id="879566"/>
    <lineage>
        <taxon>Bacteria</taxon>
        <taxon>Bacillati</taxon>
        <taxon>Bacillota</taxon>
        <taxon>Clostridia</taxon>
        <taxon>Lachnospirales</taxon>
        <taxon>Lachnospiraceae</taxon>
        <taxon>Acetatifactor</taxon>
    </lineage>
</organism>
<keyword evidence="1" id="KW-1133">Transmembrane helix</keyword>
<proteinExistence type="predicted"/>
<accession>A0A2K4ZMN7</accession>
<feature type="transmembrane region" description="Helical" evidence="1">
    <location>
        <begin position="21"/>
        <end position="38"/>
    </location>
</feature>
<dbReference type="EMBL" id="OFSM01000029">
    <property type="protein sequence ID" value="SOY31705.1"/>
    <property type="molecule type" value="Genomic_DNA"/>
</dbReference>
<keyword evidence="3" id="KW-1185">Reference proteome</keyword>
<sequence>MDVSDYYKVYSKIIKKARESFAFFSYFFIKILESLFFFDIF</sequence>
<evidence type="ECO:0000313" key="3">
    <source>
        <dbReference type="Proteomes" id="UP000236311"/>
    </source>
</evidence>
<evidence type="ECO:0000256" key="1">
    <source>
        <dbReference type="SAM" id="Phobius"/>
    </source>
</evidence>
<dbReference type="Proteomes" id="UP000236311">
    <property type="component" value="Unassembled WGS sequence"/>
</dbReference>
<dbReference type="AlphaFoldDB" id="A0A2K4ZMN7"/>
<protein>
    <submittedName>
        <fullName evidence="2">Uncharacterized protein</fullName>
    </submittedName>
</protein>